<gene>
    <name evidence="3" type="ORF">E4U42_002063</name>
</gene>
<dbReference type="EMBL" id="SRPY01001692">
    <property type="protein sequence ID" value="KAG5912648.1"/>
    <property type="molecule type" value="Genomic_DNA"/>
</dbReference>
<feature type="non-terminal residue" evidence="3">
    <location>
        <position position="96"/>
    </location>
</feature>
<organism evidence="3 4">
    <name type="scientific">Claviceps africana</name>
    <dbReference type="NCBI Taxonomy" id="83212"/>
    <lineage>
        <taxon>Eukaryota</taxon>
        <taxon>Fungi</taxon>
        <taxon>Dikarya</taxon>
        <taxon>Ascomycota</taxon>
        <taxon>Pezizomycotina</taxon>
        <taxon>Sordariomycetes</taxon>
        <taxon>Hypocreomycetidae</taxon>
        <taxon>Hypocreales</taxon>
        <taxon>Clavicipitaceae</taxon>
        <taxon>Claviceps</taxon>
    </lineage>
</organism>
<name>A0A8K0IZ73_9HYPO</name>
<dbReference type="Pfam" id="PF21138">
    <property type="entry name" value="SMUBP-2_HCS1_1B"/>
    <property type="match status" value="1"/>
</dbReference>
<keyword evidence="4" id="KW-1185">Reference proteome</keyword>
<evidence type="ECO:0000259" key="2">
    <source>
        <dbReference type="Pfam" id="PF21138"/>
    </source>
</evidence>
<dbReference type="OrthoDB" id="6513042at2759"/>
<dbReference type="Proteomes" id="UP000811619">
    <property type="component" value="Unassembled WGS sequence"/>
</dbReference>
<evidence type="ECO:0000313" key="4">
    <source>
        <dbReference type="Proteomes" id="UP000811619"/>
    </source>
</evidence>
<feature type="domain" description="Helicase SMUBP-2/HCS1 1B" evidence="2">
    <location>
        <begin position="16"/>
        <end position="95"/>
    </location>
</feature>
<dbReference type="Gene3D" id="2.40.30.270">
    <property type="match status" value="1"/>
</dbReference>
<protein>
    <recommendedName>
        <fullName evidence="2">Helicase SMUBP-2/HCS1 1B domain-containing protein</fullName>
    </recommendedName>
</protein>
<comment type="caution">
    <text evidence="3">The sequence shown here is derived from an EMBL/GenBank/DDBJ whole genome shotgun (WGS) entry which is preliminary data.</text>
</comment>
<dbReference type="AlphaFoldDB" id="A0A8K0IZ73"/>
<dbReference type="GO" id="GO:0003723">
    <property type="term" value="F:RNA binding"/>
    <property type="evidence" value="ECO:0007669"/>
    <property type="project" value="InterPro"/>
</dbReference>
<proteinExistence type="predicted"/>
<dbReference type="InterPro" id="IPR048761">
    <property type="entry name" value="SMUBP-2_HCS1_1B"/>
</dbReference>
<evidence type="ECO:0000313" key="3">
    <source>
        <dbReference type="EMBL" id="KAG5912648.1"/>
    </source>
</evidence>
<reference evidence="3" key="1">
    <citation type="journal article" date="2020" name="bioRxiv">
        <title>Whole genome comparisons of ergot fungi reveals the divergence and evolution of species within the genus Claviceps are the result of varying mechanisms driving genome evolution and host range expansion.</title>
        <authorList>
            <person name="Wyka S.A."/>
            <person name="Mondo S.J."/>
            <person name="Liu M."/>
            <person name="Dettman J."/>
            <person name="Nalam V."/>
            <person name="Broders K.D."/>
        </authorList>
    </citation>
    <scope>NUCLEOTIDE SEQUENCE</scope>
    <source>
        <strain evidence="3">CCC 489</strain>
    </source>
</reference>
<feature type="region of interest" description="Disordered" evidence="1">
    <location>
        <begin position="67"/>
        <end position="96"/>
    </location>
</feature>
<accession>A0A8K0IZ73</accession>
<sequence>MSPPPLRPVDIPSFASTQLALLDRELQAEMAQTGNLIASHTPTGLHRAGLALTNLVCAGQRTGLGGKTLLELGPDPATSTTDELPEHGIRSGDIVL</sequence>
<evidence type="ECO:0000256" key="1">
    <source>
        <dbReference type="SAM" id="MobiDB-lite"/>
    </source>
</evidence>